<keyword evidence="7 11" id="KW-0808">Transferase</keyword>
<evidence type="ECO:0000256" key="4">
    <source>
        <dbReference type="ARBA" id="ARBA00012945"/>
    </source>
</evidence>
<evidence type="ECO:0000256" key="9">
    <source>
        <dbReference type="ARBA" id="ARBA00023315"/>
    </source>
</evidence>
<dbReference type="PROSITE" id="PS50968">
    <property type="entry name" value="BIOTINYL_LIPOYL"/>
    <property type="match status" value="1"/>
</dbReference>
<evidence type="ECO:0000256" key="1">
    <source>
        <dbReference type="ARBA" id="ARBA00004052"/>
    </source>
</evidence>
<dbReference type="Pfam" id="PF02817">
    <property type="entry name" value="E3_binding"/>
    <property type="match status" value="1"/>
</dbReference>
<keyword evidence="6 11" id="KW-0816">Tricarboxylic acid cycle</keyword>
<dbReference type="GO" id="GO:0004149">
    <property type="term" value="F:dihydrolipoyllysine-residue succinyltransferase activity"/>
    <property type="evidence" value="ECO:0007669"/>
    <property type="project" value="UniProtKB-UniRule"/>
</dbReference>
<keyword evidence="9 11" id="KW-0012">Acyltransferase</keyword>
<evidence type="ECO:0000256" key="7">
    <source>
        <dbReference type="ARBA" id="ARBA00022679"/>
    </source>
</evidence>
<evidence type="ECO:0000256" key="3">
    <source>
        <dbReference type="ARBA" id="ARBA00007317"/>
    </source>
</evidence>
<dbReference type="SUPFAM" id="SSF52777">
    <property type="entry name" value="CoA-dependent acyltransferases"/>
    <property type="match status" value="1"/>
</dbReference>
<comment type="similarity">
    <text evidence="3 11">Belongs to the 2-oxoacid dehydrogenase family.</text>
</comment>
<evidence type="ECO:0000259" key="13">
    <source>
        <dbReference type="PROSITE" id="PS51826"/>
    </source>
</evidence>
<dbReference type="EC" id="2.3.1.61" evidence="4 11"/>
<evidence type="ECO:0000256" key="6">
    <source>
        <dbReference type="ARBA" id="ARBA00022532"/>
    </source>
</evidence>
<dbReference type="NCBIfam" id="TIGR01347">
    <property type="entry name" value="sucB"/>
    <property type="match status" value="1"/>
</dbReference>
<dbReference type="KEGG" id="eme:CEM_128"/>
<dbReference type="GO" id="GO:0045252">
    <property type="term" value="C:oxoglutarate dehydrogenase complex"/>
    <property type="evidence" value="ECO:0007669"/>
    <property type="project" value="UniProtKB-UniRule"/>
</dbReference>
<dbReference type="GO" id="GO:0005829">
    <property type="term" value="C:cytosol"/>
    <property type="evidence" value="ECO:0007669"/>
    <property type="project" value="TreeGrafter"/>
</dbReference>
<dbReference type="InterPro" id="IPR050537">
    <property type="entry name" value="2-oxoacid_dehydrogenase"/>
</dbReference>
<dbReference type="PROSITE" id="PS51826">
    <property type="entry name" value="PSBD"/>
    <property type="match status" value="1"/>
</dbReference>
<dbReference type="InterPro" id="IPR011053">
    <property type="entry name" value="Single_hybrid_motif"/>
</dbReference>
<evidence type="ECO:0000313" key="15">
    <source>
        <dbReference type="Proteomes" id="UP000032420"/>
    </source>
</evidence>
<evidence type="ECO:0000256" key="11">
    <source>
        <dbReference type="RuleBase" id="RU361138"/>
    </source>
</evidence>
<evidence type="ECO:0000259" key="12">
    <source>
        <dbReference type="PROSITE" id="PS50968"/>
    </source>
</evidence>
<comment type="function">
    <text evidence="1 11">E2 component of the 2-oxoglutarate dehydrogenase (OGDH) complex which catalyzes the second step in the conversion of 2-oxoglutarate to succinyl-CoA and CO(2).</text>
</comment>
<dbReference type="STRING" id="1495769.CEM_128"/>
<comment type="cofactor">
    <cofactor evidence="11">
        <name>(R)-lipoate</name>
        <dbReference type="ChEBI" id="CHEBI:83088"/>
    </cofactor>
    <text evidence="11">Binds 1 lipoyl cofactor covalently.</text>
</comment>
<proteinExistence type="inferred from homology"/>
<comment type="pathway">
    <text evidence="2 11">Amino-acid degradation; L-lysine degradation via saccharopine pathway; glutaryl-CoA from L-lysine: step 6/6.</text>
</comment>
<dbReference type="AlphaFoldDB" id="A0A078KB47"/>
<dbReference type="OrthoDB" id="9805770at2"/>
<dbReference type="InterPro" id="IPR023213">
    <property type="entry name" value="CAT-like_dom_sf"/>
</dbReference>
<evidence type="ECO:0000256" key="10">
    <source>
        <dbReference type="ARBA" id="ARBA00052761"/>
    </source>
</evidence>
<dbReference type="Pfam" id="PF00198">
    <property type="entry name" value="2-oxoacid_dh"/>
    <property type="match status" value="1"/>
</dbReference>
<dbReference type="InterPro" id="IPR003016">
    <property type="entry name" value="2-oxoA_DH_lipoyl-BS"/>
</dbReference>
<evidence type="ECO:0000256" key="2">
    <source>
        <dbReference type="ARBA" id="ARBA00005145"/>
    </source>
</evidence>
<dbReference type="EMBL" id="LM655252">
    <property type="protein sequence ID" value="CDZ16396.1"/>
    <property type="molecule type" value="Genomic_DNA"/>
</dbReference>
<dbReference type="Gene3D" id="3.30.559.10">
    <property type="entry name" value="Chloramphenicol acetyltransferase-like domain"/>
    <property type="match status" value="1"/>
</dbReference>
<evidence type="ECO:0000256" key="5">
    <source>
        <dbReference type="ARBA" id="ARBA00019511"/>
    </source>
</evidence>
<dbReference type="GO" id="GO:0006099">
    <property type="term" value="P:tricarboxylic acid cycle"/>
    <property type="evidence" value="ECO:0007669"/>
    <property type="project" value="UniProtKB-UniRule"/>
</dbReference>
<dbReference type="Proteomes" id="UP000032420">
    <property type="component" value="Chromosome I"/>
</dbReference>
<reference evidence="15" key="1">
    <citation type="submission" date="2014-07" db="EMBL/GenBank/DDBJ databases">
        <authorList>
            <person name="Santos-Garcia D."/>
        </authorList>
    </citation>
    <scope>NUCLEOTIDE SEQUENCE [LARGE SCALE GENOMIC DNA]</scope>
</reference>
<accession>A0A078KB47</accession>
<evidence type="ECO:0000313" key="14">
    <source>
        <dbReference type="EMBL" id="CDZ16396.1"/>
    </source>
</evidence>
<organism evidence="14 15">
    <name type="scientific">Candidatus Johnevansia muelleri</name>
    <dbReference type="NCBI Taxonomy" id="1495769"/>
    <lineage>
        <taxon>Bacteria</taxon>
        <taxon>Pseudomonadati</taxon>
        <taxon>Pseudomonadota</taxon>
        <taxon>Gammaproteobacteria</taxon>
        <taxon>Candidatus Johnevansiales</taxon>
        <taxon>Candidatus Johnevansiaceae</taxon>
        <taxon>Candidatus Johnevansia</taxon>
    </lineage>
</organism>
<dbReference type="InterPro" id="IPR004167">
    <property type="entry name" value="PSBD"/>
</dbReference>
<dbReference type="GO" id="GO:0033512">
    <property type="term" value="P:L-lysine catabolic process to acetyl-CoA via saccharopine"/>
    <property type="evidence" value="ECO:0007669"/>
    <property type="project" value="UniProtKB-UniRule"/>
</dbReference>
<gene>
    <name evidence="14" type="primary">sucB</name>
    <name evidence="14" type="ORF">CEM_128</name>
</gene>
<dbReference type="PATRIC" id="fig|1495769.3.peg.118"/>
<dbReference type="HOGENOM" id="CLU_016733_0_0_6"/>
<dbReference type="Pfam" id="PF00364">
    <property type="entry name" value="Biotin_lipoyl"/>
    <property type="match status" value="1"/>
</dbReference>
<feature type="domain" description="Lipoyl-binding" evidence="12">
    <location>
        <begin position="14"/>
        <end position="89"/>
    </location>
</feature>
<sequence>MGPYISANYVTNKIHEIKAPTFPESVVEGVVSRLHKQQGDTVNRDDLIVDIETDKVVLEVVAPADGIIIKIFTHTGAKIKSEEVIAFLEENCDAKSQYIDKIVTPSARKIVSEHNTIDIKNINGTGKGGRIIKEDVQRALTYDEINYKVNNEKLISKFIRTERRVPMSIIRQTIANRLVQVQKTAAILTTYNEVDMSIIIAIRKKYKNIYQYINNANLGFMGFFVKACTEALKLFPDVNSYIDGNEIVYHDYQDISVAVSTPRGLVVPVLRNTNKMNITEIEKNIAEFINRGTYGTLNIEEMTGGTFTITNGGIFGSMFSTPILNPPQTAILGMHNIKDRPIAINGQVVIRPMMYLALSYDHRMIDGKDAVKFIVTVKKFIEDPYLFF</sequence>
<name>A0A078KB47_9GAMM</name>
<dbReference type="InterPro" id="IPR036625">
    <property type="entry name" value="E3-bd_dom_sf"/>
</dbReference>
<protein>
    <recommendedName>
        <fullName evidence="5 11">Dihydrolipoyllysine-residue succinyltransferase component of 2-oxoglutarate dehydrogenase complex</fullName>
        <ecNumber evidence="4 11">2.3.1.61</ecNumber>
    </recommendedName>
    <alternativeName>
        <fullName evidence="11">2-oxoglutarate dehydrogenase complex component E2</fullName>
    </alternativeName>
</protein>
<dbReference type="InterPro" id="IPR001078">
    <property type="entry name" value="2-oxoacid_DH_actylTfrase"/>
</dbReference>
<dbReference type="CDD" id="cd06849">
    <property type="entry name" value="lipoyl_domain"/>
    <property type="match status" value="1"/>
</dbReference>
<dbReference type="UniPathway" id="UPA00868">
    <property type="reaction ID" value="UER00840"/>
</dbReference>
<dbReference type="InterPro" id="IPR006255">
    <property type="entry name" value="SucB"/>
</dbReference>
<dbReference type="InterPro" id="IPR000089">
    <property type="entry name" value="Biotin_lipoyl"/>
</dbReference>
<comment type="catalytic activity">
    <reaction evidence="10 11">
        <text>N(6)-[(R)-dihydrolipoyl]-L-lysyl-[protein] + succinyl-CoA = N(6)-[(R)-S(8)-succinyldihydrolipoyl]-L-lysyl-[protein] + CoA</text>
        <dbReference type="Rhea" id="RHEA:15213"/>
        <dbReference type="Rhea" id="RHEA-COMP:10475"/>
        <dbReference type="Rhea" id="RHEA-COMP:20092"/>
        <dbReference type="ChEBI" id="CHEBI:57287"/>
        <dbReference type="ChEBI" id="CHEBI:57292"/>
        <dbReference type="ChEBI" id="CHEBI:83100"/>
        <dbReference type="ChEBI" id="CHEBI:83120"/>
        <dbReference type="EC" id="2.3.1.61"/>
    </reaction>
</comment>
<keyword evidence="15" id="KW-1185">Reference proteome</keyword>
<dbReference type="PANTHER" id="PTHR43416:SF5">
    <property type="entry name" value="DIHYDROLIPOYLLYSINE-RESIDUE SUCCINYLTRANSFERASE COMPONENT OF 2-OXOGLUTARATE DEHYDROGENASE COMPLEX, MITOCHONDRIAL"/>
    <property type="match status" value="1"/>
</dbReference>
<dbReference type="Gene3D" id="4.10.320.10">
    <property type="entry name" value="E3-binding domain"/>
    <property type="match status" value="1"/>
</dbReference>
<dbReference type="PROSITE" id="PS00189">
    <property type="entry name" value="LIPOYL"/>
    <property type="match status" value="1"/>
</dbReference>
<feature type="domain" description="Peripheral subunit-binding (PSBD)" evidence="13">
    <location>
        <begin position="102"/>
        <end position="140"/>
    </location>
</feature>
<dbReference type="Gene3D" id="2.40.50.100">
    <property type="match status" value="1"/>
</dbReference>
<dbReference type="SUPFAM" id="SSF51230">
    <property type="entry name" value="Single hybrid motif"/>
    <property type="match status" value="1"/>
</dbReference>
<keyword evidence="8 11" id="KW-0450">Lipoyl</keyword>
<dbReference type="SUPFAM" id="SSF47005">
    <property type="entry name" value="Peripheral subunit-binding domain of 2-oxo acid dehydrogenase complex"/>
    <property type="match status" value="1"/>
</dbReference>
<dbReference type="PANTHER" id="PTHR43416">
    <property type="entry name" value="DIHYDROLIPOYLLYSINE-RESIDUE SUCCINYLTRANSFERASE COMPONENT OF 2-OXOGLUTARATE DEHYDROGENASE COMPLEX, MITOCHONDRIAL-RELATED"/>
    <property type="match status" value="1"/>
</dbReference>
<evidence type="ECO:0000256" key="8">
    <source>
        <dbReference type="ARBA" id="ARBA00022823"/>
    </source>
</evidence>